<dbReference type="EMBL" id="AFRT01004124">
    <property type="protein sequence ID" value="ELU36162.1"/>
    <property type="molecule type" value="Genomic_DNA"/>
</dbReference>
<feature type="region of interest" description="Disordered" evidence="1">
    <location>
        <begin position="1"/>
        <end position="48"/>
    </location>
</feature>
<name>L8WHG0_THACA</name>
<reference evidence="2 3" key="1">
    <citation type="journal article" date="2013" name="Nat. Commun.">
        <title>The evolution and pathogenic mechanisms of the rice sheath blight pathogen.</title>
        <authorList>
            <person name="Zheng A."/>
            <person name="Lin R."/>
            <person name="Xu L."/>
            <person name="Qin P."/>
            <person name="Tang C."/>
            <person name="Ai P."/>
            <person name="Zhang D."/>
            <person name="Liu Y."/>
            <person name="Sun Z."/>
            <person name="Feng H."/>
            <person name="Wang Y."/>
            <person name="Chen Y."/>
            <person name="Liang X."/>
            <person name="Fu R."/>
            <person name="Li Q."/>
            <person name="Zhang J."/>
            <person name="Yu X."/>
            <person name="Xie Z."/>
            <person name="Ding L."/>
            <person name="Guan P."/>
            <person name="Tang J."/>
            <person name="Liang Y."/>
            <person name="Wang S."/>
            <person name="Deng Q."/>
            <person name="Li S."/>
            <person name="Zhu J."/>
            <person name="Wang L."/>
            <person name="Liu H."/>
            <person name="Li P."/>
        </authorList>
    </citation>
    <scope>NUCLEOTIDE SEQUENCE [LARGE SCALE GENOMIC DNA]</scope>
    <source>
        <strain evidence="3">AG-1 IA</strain>
    </source>
</reference>
<feature type="compositionally biased region" description="Basic and acidic residues" evidence="1">
    <location>
        <begin position="24"/>
        <end position="37"/>
    </location>
</feature>
<dbReference type="Proteomes" id="UP000011668">
    <property type="component" value="Unassembled WGS sequence"/>
</dbReference>
<evidence type="ECO:0000313" key="3">
    <source>
        <dbReference type="Proteomes" id="UP000011668"/>
    </source>
</evidence>
<keyword evidence="3" id="KW-1185">Reference proteome</keyword>
<dbReference type="HOGENOM" id="CLU_1628166_0_0_1"/>
<comment type="caution">
    <text evidence="2">The sequence shown here is derived from an EMBL/GenBank/DDBJ whole genome shotgun (WGS) entry which is preliminary data.</text>
</comment>
<organism evidence="2 3">
    <name type="scientific">Thanatephorus cucumeris (strain AG1-IA)</name>
    <name type="common">Rice sheath blight fungus</name>
    <name type="synonym">Rhizoctonia solani</name>
    <dbReference type="NCBI Taxonomy" id="983506"/>
    <lineage>
        <taxon>Eukaryota</taxon>
        <taxon>Fungi</taxon>
        <taxon>Dikarya</taxon>
        <taxon>Basidiomycota</taxon>
        <taxon>Agaricomycotina</taxon>
        <taxon>Agaricomycetes</taxon>
        <taxon>Cantharellales</taxon>
        <taxon>Ceratobasidiaceae</taxon>
        <taxon>Rhizoctonia</taxon>
        <taxon>Rhizoctonia solani AG-1</taxon>
    </lineage>
</organism>
<evidence type="ECO:0000313" key="2">
    <source>
        <dbReference type="EMBL" id="ELU36162.1"/>
    </source>
</evidence>
<protein>
    <submittedName>
        <fullName evidence="2">Uncharacterized protein</fullName>
    </submittedName>
</protein>
<gene>
    <name evidence="2" type="ORF">AG1IA_09808</name>
</gene>
<dbReference type="OrthoDB" id="3217196at2759"/>
<evidence type="ECO:0000256" key="1">
    <source>
        <dbReference type="SAM" id="MobiDB-lite"/>
    </source>
</evidence>
<accession>L8WHG0</accession>
<dbReference type="STRING" id="983506.L8WHG0"/>
<dbReference type="AlphaFoldDB" id="L8WHG0"/>
<sequence length="163" mass="18028">MPASKQLKNCGVENGQSSSQEAVGSHEERSDVSERHNNSTMPISDTEDDIDPGALLQILHSASDSIVDGMGKNENSDLKHCPSANLPGKLDDIEKAVMYHHRALGLTPDFHPDLPDRHTSLGVSYTDLYRRTDEVADLFKAIEYNTRTDIPVWECHTLTDIDA</sequence>
<proteinExistence type="predicted"/>